<dbReference type="EMBL" id="HG994371">
    <property type="protein sequence ID" value="CAF1988981.1"/>
    <property type="molecule type" value="Genomic_DNA"/>
</dbReference>
<proteinExistence type="predicted"/>
<gene>
    <name evidence="1" type="ORF">DARMORV10_C07P26910.1</name>
</gene>
<feature type="non-terminal residue" evidence="1">
    <location>
        <position position="1"/>
    </location>
</feature>
<dbReference type="Proteomes" id="UP001295469">
    <property type="component" value="Chromosome C07"/>
</dbReference>
<sequence length="67" mass="7585">IFLQETPIIKDHRFGFGTLPEPGQPPSSARFMPNLDQDEQLRIASEKIALAYEKIAMANEKIVTLEE</sequence>
<protein>
    <submittedName>
        <fullName evidence="1">(rape) hypothetical protein</fullName>
    </submittedName>
</protein>
<reference evidence="1" key="1">
    <citation type="submission" date="2021-01" db="EMBL/GenBank/DDBJ databases">
        <authorList>
            <consortium name="Genoscope - CEA"/>
            <person name="William W."/>
        </authorList>
    </citation>
    <scope>NUCLEOTIDE SEQUENCE</scope>
</reference>
<evidence type="ECO:0000313" key="1">
    <source>
        <dbReference type="EMBL" id="CAF1988981.1"/>
    </source>
</evidence>
<dbReference type="AlphaFoldDB" id="A0A816MME7"/>
<organism evidence="1">
    <name type="scientific">Brassica napus</name>
    <name type="common">Rape</name>
    <dbReference type="NCBI Taxonomy" id="3708"/>
    <lineage>
        <taxon>Eukaryota</taxon>
        <taxon>Viridiplantae</taxon>
        <taxon>Streptophyta</taxon>
        <taxon>Embryophyta</taxon>
        <taxon>Tracheophyta</taxon>
        <taxon>Spermatophyta</taxon>
        <taxon>Magnoliopsida</taxon>
        <taxon>eudicotyledons</taxon>
        <taxon>Gunneridae</taxon>
        <taxon>Pentapetalae</taxon>
        <taxon>rosids</taxon>
        <taxon>malvids</taxon>
        <taxon>Brassicales</taxon>
        <taxon>Brassicaceae</taxon>
        <taxon>Brassiceae</taxon>
        <taxon>Brassica</taxon>
    </lineage>
</organism>
<name>A0A816MME7_BRANA</name>
<accession>A0A816MME7</accession>